<sequence length="159" mass="17222">MQVRAAQDADLEAAAEVTVAAYAPFTHGPTDPYVDRLRDTASRARDADLWVASEQSAVAGCVTTCPPGSPWRELARDGEAEFRMLAVAPDAQGRGVGAALLSHVLDHSRASGCRSIVLSSLPAMHSAHRLYERHGFVRLPERDWSPLPDVHLIAFGRQL</sequence>
<dbReference type="SUPFAM" id="SSF55729">
    <property type="entry name" value="Acyl-CoA N-acyltransferases (Nat)"/>
    <property type="match status" value="1"/>
</dbReference>
<dbReference type="PANTHER" id="PTHR43877:SF2">
    <property type="entry name" value="AMINOALKYLPHOSPHONATE N-ACETYLTRANSFERASE-RELATED"/>
    <property type="match status" value="1"/>
</dbReference>
<evidence type="ECO:0000313" key="4">
    <source>
        <dbReference type="EMBL" id="MBF4160878.1"/>
    </source>
</evidence>
<dbReference type="InterPro" id="IPR050832">
    <property type="entry name" value="Bact_Acetyltransf"/>
</dbReference>
<dbReference type="InterPro" id="IPR000182">
    <property type="entry name" value="GNAT_dom"/>
</dbReference>
<evidence type="ECO:0000259" key="3">
    <source>
        <dbReference type="PROSITE" id="PS51186"/>
    </source>
</evidence>
<dbReference type="GO" id="GO:0016747">
    <property type="term" value="F:acyltransferase activity, transferring groups other than amino-acyl groups"/>
    <property type="evidence" value="ECO:0007669"/>
    <property type="project" value="InterPro"/>
</dbReference>
<keyword evidence="5" id="KW-1185">Reference proteome</keyword>
<dbReference type="AlphaFoldDB" id="A0A930UU45"/>
<evidence type="ECO:0000256" key="2">
    <source>
        <dbReference type="ARBA" id="ARBA00023315"/>
    </source>
</evidence>
<dbReference type="CDD" id="cd04301">
    <property type="entry name" value="NAT_SF"/>
    <property type="match status" value="1"/>
</dbReference>
<dbReference type="Pfam" id="PF00583">
    <property type="entry name" value="Acetyltransf_1"/>
    <property type="match status" value="1"/>
</dbReference>
<evidence type="ECO:0000256" key="1">
    <source>
        <dbReference type="ARBA" id="ARBA00022679"/>
    </source>
</evidence>
<keyword evidence="1" id="KW-0808">Transferase</keyword>
<dbReference type="InterPro" id="IPR016181">
    <property type="entry name" value="Acyl_CoA_acyltransferase"/>
</dbReference>
<organism evidence="4 5">
    <name type="scientific">Nocardioides acrostichi</name>
    <dbReference type="NCBI Taxonomy" id="2784339"/>
    <lineage>
        <taxon>Bacteria</taxon>
        <taxon>Bacillati</taxon>
        <taxon>Actinomycetota</taxon>
        <taxon>Actinomycetes</taxon>
        <taxon>Propionibacteriales</taxon>
        <taxon>Nocardioidaceae</taxon>
        <taxon>Nocardioides</taxon>
    </lineage>
</organism>
<comment type="caution">
    <text evidence="4">The sequence shown here is derived from an EMBL/GenBank/DDBJ whole genome shotgun (WGS) entry which is preliminary data.</text>
</comment>
<proteinExistence type="predicted"/>
<dbReference type="RefSeq" id="WP_194502046.1">
    <property type="nucleotide sequence ID" value="NZ_JADIVZ010000001.1"/>
</dbReference>
<reference evidence="4" key="1">
    <citation type="submission" date="2020-11" db="EMBL/GenBank/DDBJ databases">
        <title>Nocardioides sp. CBS4Y-1, whole genome shotgun sequence.</title>
        <authorList>
            <person name="Tuo L."/>
        </authorList>
    </citation>
    <scope>NUCLEOTIDE SEQUENCE</scope>
    <source>
        <strain evidence="4">CBS4Y-1</strain>
    </source>
</reference>
<accession>A0A930UU45</accession>
<gene>
    <name evidence="4" type="ORF">ISG29_04195</name>
</gene>
<evidence type="ECO:0000313" key="5">
    <source>
        <dbReference type="Proteomes" id="UP000656804"/>
    </source>
</evidence>
<protein>
    <submittedName>
        <fullName evidence="4">GNAT family N-acetyltransferase</fullName>
    </submittedName>
</protein>
<dbReference type="EMBL" id="JADIVZ010000001">
    <property type="protein sequence ID" value="MBF4160878.1"/>
    <property type="molecule type" value="Genomic_DNA"/>
</dbReference>
<dbReference type="Proteomes" id="UP000656804">
    <property type="component" value="Unassembled WGS sequence"/>
</dbReference>
<feature type="domain" description="N-acetyltransferase" evidence="3">
    <location>
        <begin position="1"/>
        <end position="154"/>
    </location>
</feature>
<dbReference type="Gene3D" id="3.40.630.30">
    <property type="match status" value="1"/>
</dbReference>
<dbReference type="PROSITE" id="PS51186">
    <property type="entry name" value="GNAT"/>
    <property type="match status" value="1"/>
</dbReference>
<dbReference type="PANTHER" id="PTHR43877">
    <property type="entry name" value="AMINOALKYLPHOSPHONATE N-ACETYLTRANSFERASE-RELATED-RELATED"/>
    <property type="match status" value="1"/>
</dbReference>
<name>A0A930UU45_9ACTN</name>
<keyword evidence="2" id="KW-0012">Acyltransferase</keyword>